<gene>
    <name evidence="1" type="ORF">G4H13_06080</name>
</gene>
<proteinExistence type="predicted"/>
<dbReference type="RefSeq" id="WP_164424517.1">
    <property type="nucleotide sequence ID" value="NZ_JAAIKT010000004.1"/>
</dbReference>
<protein>
    <recommendedName>
        <fullName evidence="3">NIPSNAP family protein</fullName>
    </recommendedName>
</protein>
<evidence type="ECO:0000313" key="2">
    <source>
        <dbReference type="Proteomes" id="UP000476310"/>
    </source>
</evidence>
<dbReference type="Proteomes" id="UP000476310">
    <property type="component" value="Unassembled WGS sequence"/>
</dbReference>
<keyword evidence="2" id="KW-1185">Reference proteome</keyword>
<reference evidence="1" key="1">
    <citation type="submission" date="2020-02" db="EMBL/GenBank/DDBJ databases">
        <title>A new Streptomyces sp. for controlling soil-borne diseases.</title>
        <authorList>
            <person name="Li X."/>
            <person name="Tian Y."/>
            <person name="Gao K."/>
        </authorList>
    </citation>
    <scope>NUCLEOTIDE SEQUENCE [LARGE SCALE GENOMIC DNA]</scope>
    <source>
        <strain evidence="1">0250</strain>
    </source>
</reference>
<organism evidence="1 2">
    <name type="scientific">Streptomyces rhizosphaericus</name>
    <dbReference type="NCBI Taxonomy" id="114699"/>
    <lineage>
        <taxon>Bacteria</taxon>
        <taxon>Bacillati</taxon>
        <taxon>Actinomycetota</taxon>
        <taxon>Actinomycetes</taxon>
        <taxon>Kitasatosporales</taxon>
        <taxon>Streptomycetaceae</taxon>
        <taxon>Streptomyces</taxon>
        <taxon>Streptomyces violaceusniger group</taxon>
    </lineage>
</organism>
<evidence type="ECO:0008006" key="3">
    <source>
        <dbReference type="Google" id="ProtNLM"/>
    </source>
</evidence>
<accession>A0A6G4A9B7</accession>
<dbReference type="AlphaFoldDB" id="A0A6G4A9B7"/>
<sequence length="239" mass="25708">MTVQDRGHEQKMLTTYLLRPGSFDQATDVLERHWPTLRRKGLVTGEPSWIAQGSGDDGPFVVELVTWGVPDAVDRAYLDPEVNAIWQEMFALTESRGARPPVDWPAVTQLAGGPAHTAAGSTAPQTLTAYQVREGHTGRLAELLPRCWAALRAAGLLAPGAGPRLYAGENPHGPFLAEHLAWSDPRGPAKAAADPAVAELYGQAAALAEERGDRPGIERCAVRPLRFGFMTETPTGEDS</sequence>
<name>A0A6G4A9B7_9ACTN</name>
<dbReference type="EMBL" id="JAAIKT010000004">
    <property type="protein sequence ID" value="NEW69986.1"/>
    <property type="molecule type" value="Genomic_DNA"/>
</dbReference>
<evidence type="ECO:0000313" key="1">
    <source>
        <dbReference type="EMBL" id="NEW69986.1"/>
    </source>
</evidence>
<comment type="caution">
    <text evidence="1">The sequence shown here is derived from an EMBL/GenBank/DDBJ whole genome shotgun (WGS) entry which is preliminary data.</text>
</comment>